<reference evidence="3" key="1">
    <citation type="submission" date="2022-11" db="UniProtKB">
        <authorList>
            <consortium name="WormBaseParasite"/>
        </authorList>
    </citation>
    <scope>IDENTIFICATION</scope>
</reference>
<feature type="chain" id="PRO_5037035271" evidence="1">
    <location>
        <begin position="18"/>
        <end position="277"/>
    </location>
</feature>
<evidence type="ECO:0000313" key="3">
    <source>
        <dbReference type="WBParaSite" id="Gr19_v10_g6315.t1"/>
    </source>
</evidence>
<evidence type="ECO:0000256" key="1">
    <source>
        <dbReference type="SAM" id="SignalP"/>
    </source>
</evidence>
<dbReference type="WBParaSite" id="Gr19_v10_g6315.t1">
    <property type="protein sequence ID" value="Gr19_v10_g6315.t1"/>
    <property type="gene ID" value="Gr19_v10_g6315"/>
</dbReference>
<feature type="signal peptide" evidence="1">
    <location>
        <begin position="1"/>
        <end position="17"/>
    </location>
</feature>
<dbReference type="AlphaFoldDB" id="A0A914I0C1"/>
<protein>
    <submittedName>
        <fullName evidence="3">Uncharacterized protein</fullName>
    </submittedName>
</protein>
<evidence type="ECO:0000313" key="2">
    <source>
        <dbReference type="Proteomes" id="UP000887572"/>
    </source>
</evidence>
<name>A0A914I0C1_GLORO</name>
<sequence>MNRLNGLLLLLCTISASFEIDEEALNNWERISNIKNELLEQKVAAIDTKLDELKHSFELSCWEGHEMTMDGTFLSGKFGKQNCPITKSCFSATYTALHGQIMLRRFGCADDGICPAFVDISGIEGLAKRVSCKLCDKSSCNMPENPNNLATQQGDIKCVSKVMAKIAQHGLLNPKTESFLAFQLPPKSIRCTEHSNKCVSVKCAPKDSQKNNESFLMLKGCAFAETTEEALTAFCSTLFGLDDWQLTSFKLEEGTNVWNVSPGAFSETNGTNDPIAL</sequence>
<keyword evidence="1" id="KW-0732">Signal</keyword>
<organism evidence="2 3">
    <name type="scientific">Globodera rostochiensis</name>
    <name type="common">Golden nematode worm</name>
    <name type="synonym">Heterodera rostochiensis</name>
    <dbReference type="NCBI Taxonomy" id="31243"/>
    <lineage>
        <taxon>Eukaryota</taxon>
        <taxon>Metazoa</taxon>
        <taxon>Ecdysozoa</taxon>
        <taxon>Nematoda</taxon>
        <taxon>Chromadorea</taxon>
        <taxon>Rhabditida</taxon>
        <taxon>Tylenchina</taxon>
        <taxon>Tylenchomorpha</taxon>
        <taxon>Tylenchoidea</taxon>
        <taxon>Heteroderidae</taxon>
        <taxon>Heteroderinae</taxon>
        <taxon>Globodera</taxon>
    </lineage>
</organism>
<accession>A0A914I0C1</accession>
<keyword evidence="2" id="KW-1185">Reference proteome</keyword>
<dbReference type="Proteomes" id="UP000887572">
    <property type="component" value="Unplaced"/>
</dbReference>
<proteinExistence type="predicted"/>